<dbReference type="InterPro" id="IPR038721">
    <property type="entry name" value="IS701-like_DDE_dom"/>
</dbReference>
<evidence type="ECO:0000256" key="1">
    <source>
        <dbReference type="SAM" id="MobiDB-lite"/>
    </source>
</evidence>
<feature type="region of interest" description="Disordered" evidence="1">
    <location>
        <begin position="428"/>
        <end position="500"/>
    </location>
</feature>
<dbReference type="AlphaFoldDB" id="A0A4D4L945"/>
<dbReference type="Pfam" id="PF13546">
    <property type="entry name" value="DDE_5"/>
    <property type="match status" value="1"/>
</dbReference>
<dbReference type="OrthoDB" id="3339508at2"/>
<comment type="caution">
    <text evidence="3">The sequence shown here is derived from an EMBL/GenBank/DDBJ whole genome shotgun (WGS) entry which is preliminary data.</text>
</comment>
<proteinExistence type="predicted"/>
<accession>A0A4D4L945</accession>
<dbReference type="SUPFAM" id="SSF53098">
    <property type="entry name" value="Ribonuclease H-like"/>
    <property type="match status" value="1"/>
</dbReference>
<dbReference type="InterPro" id="IPR012337">
    <property type="entry name" value="RNaseH-like_sf"/>
</dbReference>
<evidence type="ECO:0000313" key="3">
    <source>
        <dbReference type="EMBL" id="GDY57732.1"/>
    </source>
</evidence>
<dbReference type="Proteomes" id="UP000301309">
    <property type="component" value="Unassembled WGS sequence"/>
</dbReference>
<name>A0A4D4L945_STRVO</name>
<dbReference type="NCBIfam" id="NF041680">
    <property type="entry name" value="transp_NF041680"/>
    <property type="match status" value="1"/>
</dbReference>
<dbReference type="Gene3D" id="3.90.350.10">
    <property type="entry name" value="Transposase Inhibitor Protein From Tn5, Chain A, domain 1"/>
    <property type="match status" value="1"/>
</dbReference>
<dbReference type="RefSeq" id="WP_137980153.1">
    <property type="nucleotide sequence ID" value="NZ_BAAASO010000007.1"/>
</dbReference>
<organism evidence="3 4">
    <name type="scientific">Streptomyces violaceusniger</name>
    <dbReference type="NCBI Taxonomy" id="68280"/>
    <lineage>
        <taxon>Bacteria</taxon>
        <taxon>Bacillati</taxon>
        <taxon>Actinomycetota</taxon>
        <taxon>Actinomycetes</taxon>
        <taxon>Kitasatosporales</taxon>
        <taxon>Streptomycetaceae</taxon>
        <taxon>Streptomyces</taxon>
        <taxon>Streptomyces violaceusniger group</taxon>
    </lineage>
</organism>
<keyword evidence="4" id="KW-1185">Reference proteome</keyword>
<evidence type="ECO:0000259" key="2">
    <source>
        <dbReference type="Pfam" id="PF13546"/>
    </source>
</evidence>
<dbReference type="EMBL" id="BJHW01000001">
    <property type="protein sequence ID" value="GDY57732.1"/>
    <property type="molecule type" value="Genomic_DNA"/>
</dbReference>
<reference evidence="3 4" key="1">
    <citation type="journal article" date="2020" name="Int. J. Syst. Evol. Microbiol.">
        <title>Reclassification of Streptomyces castelarensis and Streptomyces sporoclivatus as later heterotypic synonyms of Streptomyces antimycoticus.</title>
        <authorList>
            <person name="Komaki H."/>
            <person name="Tamura T."/>
        </authorList>
    </citation>
    <scope>NUCLEOTIDE SEQUENCE [LARGE SCALE GENOMIC DNA]</scope>
    <source>
        <strain evidence="3 4">NBRC 13459</strain>
    </source>
</reference>
<protein>
    <recommendedName>
        <fullName evidence="2">Transposase IS701-like DDE domain-containing protein</fullName>
    </recommendedName>
</protein>
<sequence>MSVLASAGERNVLEELSRFRTAFYGCLSARADAFFELSDALLCADGPTRTPVELSLLAEHQRGYGSLYGALNHGRLDTNALRDLLVSLPLPRFDGRIVLTVDVSPWLRSDAACSPERLFCLVHGRNGRSSDHVVPGWPYSFVAALTPDRTSWTQVLDAVRLGPVDDAAAVTADQLRAVVDRLIAAGQWRHDDRDILVVMDAGYDVMRLAWVLRDLPVELVGRLRSDRVLRRPAPSREEYYRAHPRGGHPPKHGQEFSLARPESWPEPSVVTMNDTPRYGKAEARAWDRLHPKLQQRYAWIDHDGELPLVEGTLIRLNVDHLPGDRDAPPVWLWSSATGATPDDVDFAWSCYLRRFDLEHTFRLFKQSLGWTRPRLRDPQAADRWAWLVITAHTQLRLALPLTADRRKPWEKTTRPGIALTPTRVRRGFRHIRPHLGSPARAPKPTRPGPGRPPGSRNRHTATRYDVDKTVKGPEIVTERNQRHEGTRSEATSEPVICDVL</sequence>
<gene>
    <name evidence="3" type="ORF">SVIO_083550</name>
</gene>
<feature type="compositionally biased region" description="Basic residues" evidence="1">
    <location>
        <begin position="242"/>
        <end position="251"/>
    </location>
</feature>
<evidence type="ECO:0000313" key="4">
    <source>
        <dbReference type="Proteomes" id="UP000301309"/>
    </source>
</evidence>
<feature type="domain" description="Transposase IS701-like DDE" evidence="2">
    <location>
        <begin position="23"/>
        <end position="291"/>
    </location>
</feature>
<feature type="compositionally biased region" description="Basic and acidic residues" evidence="1">
    <location>
        <begin position="462"/>
        <end position="487"/>
    </location>
</feature>
<feature type="region of interest" description="Disordered" evidence="1">
    <location>
        <begin position="235"/>
        <end position="271"/>
    </location>
</feature>